<dbReference type="Proteomes" id="UP000024635">
    <property type="component" value="Unassembled WGS sequence"/>
</dbReference>
<evidence type="ECO:0000313" key="2">
    <source>
        <dbReference type="Proteomes" id="UP000024635"/>
    </source>
</evidence>
<protein>
    <submittedName>
        <fullName evidence="1">Uncharacterized protein</fullName>
    </submittedName>
</protein>
<dbReference type="AlphaFoldDB" id="A0A016VRG5"/>
<name>A0A016VRG5_9BILA</name>
<dbReference type="EMBL" id="JARK01001342">
    <property type="protein sequence ID" value="EYC29378.1"/>
    <property type="molecule type" value="Genomic_DNA"/>
</dbReference>
<accession>A0A016VRG5</accession>
<gene>
    <name evidence="1" type="primary">Acey_s0006.g2947</name>
    <name evidence="1" type="ORF">Y032_0006g2947</name>
</gene>
<sequence>MELNPETLMLNRCIFVHRYKLKLALRRALMAMALSRPREARCATAPLMMMAVANLVFLVRCLSQLI</sequence>
<proteinExistence type="predicted"/>
<organism evidence="1 2">
    <name type="scientific">Ancylostoma ceylanicum</name>
    <dbReference type="NCBI Taxonomy" id="53326"/>
    <lineage>
        <taxon>Eukaryota</taxon>
        <taxon>Metazoa</taxon>
        <taxon>Ecdysozoa</taxon>
        <taxon>Nematoda</taxon>
        <taxon>Chromadorea</taxon>
        <taxon>Rhabditida</taxon>
        <taxon>Rhabditina</taxon>
        <taxon>Rhabditomorpha</taxon>
        <taxon>Strongyloidea</taxon>
        <taxon>Ancylostomatidae</taxon>
        <taxon>Ancylostomatinae</taxon>
        <taxon>Ancylostoma</taxon>
    </lineage>
</organism>
<evidence type="ECO:0000313" key="1">
    <source>
        <dbReference type="EMBL" id="EYC29378.1"/>
    </source>
</evidence>
<reference evidence="2" key="1">
    <citation type="journal article" date="2015" name="Nat. Genet.">
        <title>The genome and transcriptome of the zoonotic hookworm Ancylostoma ceylanicum identify infection-specific gene families.</title>
        <authorList>
            <person name="Schwarz E.M."/>
            <person name="Hu Y."/>
            <person name="Antoshechkin I."/>
            <person name="Miller M.M."/>
            <person name="Sternberg P.W."/>
            <person name="Aroian R.V."/>
        </authorList>
    </citation>
    <scope>NUCLEOTIDE SEQUENCE</scope>
    <source>
        <strain evidence="2">HY135</strain>
    </source>
</reference>
<comment type="caution">
    <text evidence="1">The sequence shown here is derived from an EMBL/GenBank/DDBJ whole genome shotgun (WGS) entry which is preliminary data.</text>
</comment>
<keyword evidence="2" id="KW-1185">Reference proteome</keyword>